<keyword evidence="1 6" id="KW-0808">Transferase</keyword>
<evidence type="ECO:0000256" key="6">
    <source>
        <dbReference type="RuleBase" id="RU364063"/>
    </source>
</evidence>
<dbReference type="Gene3D" id="1.10.8.60">
    <property type="match status" value="1"/>
</dbReference>
<sequence>MSHEVLYRKYRPHTFAEVAGQEHIVSALENQVKTGNFGHAYLFYGSRGTGKTSVARIFARALGCTDKDLYEIDAASNNGIDDVRELRDGVRTLPFESPLKVYLIDEVHMLSKPAFNALLKTLEEPPAHVVFILATTELHKVPDTIISRCQMQTFYRPSSEVLADVVKKITKKEGSKIDTEGARLVAFLGDGSFRDTLGVLQKVLAGTGEGEITVEIVANITGVPEVSQIHSFLLALLDARAAEALEILEKIATHNRDIKIFSRRVLDELRLAMLIKYAPEMRKEIEQIADKERLAFFTQLATHPNSTKISAVLKELLESHDLIGTTSLAQIPLELAVVSITEKLKHAQ</sequence>
<dbReference type="InterPro" id="IPR012763">
    <property type="entry name" value="DNA_pol_III_sug/sutau_N"/>
</dbReference>
<dbReference type="InterPro" id="IPR022754">
    <property type="entry name" value="DNA_pol_III_gamma-3"/>
</dbReference>
<dbReference type="GO" id="GO:0003887">
    <property type="term" value="F:DNA-directed DNA polymerase activity"/>
    <property type="evidence" value="ECO:0007669"/>
    <property type="project" value="UniProtKB-KW"/>
</dbReference>
<dbReference type="SMART" id="SM00382">
    <property type="entry name" value="AAA"/>
    <property type="match status" value="1"/>
</dbReference>
<dbReference type="InterPro" id="IPR008921">
    <property type="entry name" value="DNA_pol3_clamp-load_cplx_C"/>
</dbReference>
<comment type="caution">
    <text evidence="8">The sequence shown here is derived from an EMBL/GenBank/DDBJ whole genome shotgun (WGS) entry which is preliminary data.</text>
</comment>
<dbReference type="NCBIfam" id="TIGR02397">
    <property type="entry name" value="dnaX_nterm"/>
    <property type="match status" value="1"/>
</dbReference>
<dbReference type="AlphaFoldDB" id="A0A1G2QDN9"/>
<comment type="function">
    <text evidence="6">DNA polymerase III is a complex, multichain enzyme responsible for most of the replicative synthesis in bacteria. This DNA polymerase also exhibits 3' to 5' exonuclease activity.</text>
</comment>
<accession>A0A1G2QDN9</accession>
<name>A0A1G2QDN9_9BACT</name>
<dbReference type="InterPro" id="IPR050238">
    <property type="entry name" value="DNA_Rep/Repair_Clamp_Loader"/>
</dbReference>
<evidence type="ECO:0000313" key="9">
    <source>
        <dbReference type="Proteomes" id="UP000177043"/>
    </source>
</evidence>
<evidence type="ECO:0000256" key="4">
    <source>
        <dbReference type="ARBA" id="ARBA00022932"/>
    </source>
</evidence>
<evidence type="ECO:0000256" key="2">
    <source>
        <dbReference type="ARBA" id="ARBA00022695"/>
    </source>
</evidence>
<dbReference type="Gene3D" id="1.20.272.10">
    <property type="match status" value="1"/>
</dbReference>
<protein>
    <recommendedName>
        <fullName evidence="6">DNA polymerase III subunit gamma/tau</fullName>
        <ecNumber evidence="6">2.7.7.7</ecNumber>
    </recommendedName>
</protein>
<keyword evidence="2 6" id="KW-0548">Nucleotidyltransferase</keyword>
<dbReference type="Proteomes" id="UP000177043">
    <property type="component" value="Unassembled WGS sequence"/>
</dbReference>
<dbReference type="EMBL" id="MHTJ01000003">
    <property type="protein sequence ID" value="OHA58568.1"/>
    <property type="molecule type" value="Genomic_DNA"/>
</dbReference>
<dbReference type="GO" id="GO:0003677">
    <property type="term" value="F:DNA binding"/>
    <property type="evidence" value="ECO:0007669"/>
    <property type="project" value="InterPro"/>
</dbReference>
<keyword evidence="6" id="KW-0067">ATP-binding</keyword>
<dbReference type="GO" id="GO:0009360">
    <property type="term" value="C:DNA polymerase III complex"/>
    <property type="evidence" value="ECO:0007669"/>
    <property type="project" value="InterPro"/>
</dbReference>
<evidence type="ECO:0000256" key="5">
    <source>
        <dbReference type="ARBA" id="ARBA00049244"/>
    </source>
</evidence>
<dbReference type="Pfam" id="PF13177">
    <property type="entry name" value="DNA_pol3_delta2"/>
    <property type="match status" value="2"/>
</dbReference>
<comment type="similarity">
    <text evidence="6">Belongs to the DnaX/STICHEL family.</text>
</comment>
<keyword evidence="3 6" id="KW-0235">DNA replication</keyword>
<reference evidence="8 9" key="1">
    <citation type="journal article" date="2016" name="Nat. Commun.">
        <title>Thousands of microbial genomes shed light on interconnected biogeochemical processes in an aquifer system.</title>
        <authorList>
            <person name="Anantharaman K."/>
            <person name="Brown C.T."/>
            <person name="Hug L.A."/>
            <person name="Sharon I."/>
            <person name="Castelle C.J."/>
            <person name="Probst A.J."/>
            <person name="Thomas B.C."/>
            <person name="Singh A."/>
            <person name="Wilkins M.J."/>
            <person name="Karaoz U."/>
            <person name="Brodie E.L."/>
            <person name="Williams K.H."/>
            <person name="Hubbard S.S."/>
            <person name="Banfield J.F."/>
        </authorList>
    </citation>
    <scope>NUCLEOTIDE SEQUENCE [LARGE SCALE GENOMIC DNA]</scope>
</reference>
<keyword evidence="6" id="KW-0547">Nucleotide-binding</keyword>
<dbReference type="InterPro" id="IPR027417">
    <property type="entry name" value="P-loop_NTPase"/>
</dbReference>
<dbReference type="GO" id="GO:0006261">
    <property type="term" value="P:DNA-templated DNA replication"/>
    <property type="evidence" value="ECO:0007669"/>
    <property type="project" value="TreeGrafter"/>
</dbReference>
<evidence type="ECO:0000256" key="3">
    <source>
        <dbReference type="ARBA" id="ARBA00022705"/>
    </source>
</evidence>
<dbReference type="InterPro" id="IPR003593">
    <property type="entry name" value="AAA+_ATPase"/>
</dbReference>
<comment type="subunit">
    <text evidence="6">DNA polymerase III contains a core (composed of alpha, epsilon and theta chains) that associates with a tau subunit. This core dimerizes to form the POLIII' complex. PolIII' associates with the gamma complex (composed of gamma, delta, delta', psi and chi chains) and with the beta chain to form the complete DNA polymerase III complex.</text>
</comment>
<keyword evidence="4 6" id="KW-0239">DNA-directed DNA polymerase</keyword>
<dbReference type="PANTHER" id="PTHR11669:SF0">
    <property type="entry name" value="PROTEIN STICHEL-LIKE 2"/>
    <property type="match status" value="1"/>
</dbReference>
<comment type="catalytic activity">
    <reaction evidence="5 6">
        <text>DNA(n) + a 2'-deoxyribonucleoside 5'-triphosphate = DNA(n+1) + diphosphate</text>
        <dbReference type="Rhea" id="RHEA:22508"/>
        <dbReference type="Rhea" id="RHEA-COMP:17339"/>
        <dbReference type="Rhea" id="RHEA-COMP:17340"/>
        <dbReference type="ChEBI" id="CHEBI:33019"/>
        <dbReference type="ChEBI" id="CHEBI:61560"/>
        <dbReference type="ChEBI" id="CHEBI:173112"/>
        <dbReference type="EC" id="2.7.7.7"/>
    </reaction>
</comment>
<dbReference type="SUPFAM" id="SSF48019">
    <property type="entry name" value="post-AAA+ oligomerization domain-like"/>
    <property type="match status" value="1"/>
</dbReference>
<dbReference type="GO" id="GO:0005524">
    <property type="term" value="F:ATP binding"/>
    <property type="evidence" value="ECO:0007669"/>
    <property type="project" value="UniProtKB-KW"/>
</dbReference>
<organism evidence="8 9">
    <name type="scientific">Candidatus Vogelbacteria bacterium RIFOXYD1_FULL_44_32</name>
    <dbReference type="NCBI Taxonomy" id="1802438"/>
    <lineage>
        <taxon>Bacteria</taxon>
        <taxon>Candidatus Vogeliibacteriota</taxon>
    </lineage>
</organism>
<dbReference type="STRING" id="1802438.A2571_02245"/>
<proteinExistence type="inferred from homology"/>
<dbReference type="Gene3D" id="3.40.50.300">
    <property type="entry name" value="P-loop containing nucleotide triphosphate hydrolases"/>
    <property type="match status" value="1"/>
</dbReference>
<dbReference type="EC" id="2.7.7.7" evidence="6"/>
<evidence type="ECO:0000256" key="1">
    <source>
        <dbReference type="ARBA" id="ARBA00022679"/>
    </source>
</evidence>
<dbReference type="CDD" id="cd00009">
    <property type="entry name" value="AAA"/>
    <property type="match status" value="1"/>
</dbReference>
<dbReference type="Pfam" id="PF12169">
    <property type="entry name" value="DNA_pol3_gamma3"/>
    <property type="match status" value="1"/>
</dbReference>
<dbReference type="PANTHER" id="PTHR11669">
    <property type="entry name" value="REPLICATION FACTOR C / DNA POLYMERASE III GAMMA-TAU SUBUNIT"/>
    <property type="match status" value="1"/>
</dbReference>
<feature type="domain" description="AAA+ ATPase" evidence="7">
    <location>
        <begin position="37"/>
        <end position="158"/>
    </location>
</feature>
<evidence type="ECO:0000259" key="7">
    <source>
        <dbReference type="SMART" id="SM00382"/>
    </source>
</evidence>
<gene>
    <name evidence="6" type="primary">dnaX</name>
    <name evidence="8" type="ORF">A2571_02245</name>
</gene>
<evidence type="ECO:0000313" key="8">
    <source>
        <dbReference type="EMBL" id="OHA58568.1"/>
    </source>
</evidence>
<dbReference type="SUPFAM" id="SSF52540">
    <property type="entry name" value="P-loop containing nucleoside triphosphate hydrolases"/>
    <property type="match status" value="1"/>
</dbReference>